<evidence type="ECO:0000313" key="2">
    <source>
        <dbReference type="EMBL" id="KAK0434512.1"/>
    </source>
</evidence>
<dbReference type="EMBL" id="JAUEPT010000071">
    <property type="protein sequence ID" value="KAK0434512.1"/>
    <property type="molecule type" value="Genomic_DNA"/>
</dbReference>
<organism evidence="2 3">
    <name type="scientific">Armillaria borealis</name>
    <dbReference type="NCBI Taxonomy" id="47425"/>
    <lineage>
        <taxon>Eukaryota</taxon>
        <taxon>Fungi</taxon>
        <taxon>Dikarya</taxon>
        <taxon>Basidiomycota</taxon>
        <taxon>Agaricomycotina</taxon>
        <taxon>Agaricomycetes</taxon>
        <taxon>Agaricomycetidae</taxon>
        <taxon>Agaricales</taxon>
        <taxon>Marasmiineae</taxon>
        <taxon>Physalacriaceae</taxon>
        <taxon>Armillaria</taxon>
    </lineage>
</organism>
<proteinExistence type="predicted"/>
<gene>
    <name evidence="2" type="ORF">EV421DRAFT_1909401</name>
</gene>
<keyword evidence="1" id="KW-1133">Transmembrane helix</keyword>
<feature type="transmembrane region" description="Helical" evidence="1">
    <location>
        <begin position="61"/>
        <end position="78"/>
    </location>
</feature>
<name>A0AA39J1Q1_9AGAR</name>
<keyword evidence="1" id="KW-0472">Membrane</keyword>
<keyword evidence="1" id="KW-0812">Transmembrane</keyword>
<comment type="caution">
    <text evidence="2">The sequence shown here is derived from an EMBL/GenBank/DDBJ whole genome shotgun (WGS) entry which is preliminary data.</text>
</comment>
<evidence type="ECO:0000313" key="3">
    <source>
        <dbReference type="Proteomes" id="UP001175226"/>
    </source>
</evidence>
<evidence type="ECO:0000256" key="1">
    <source>
        <dbReference type="SAM" id="Phobius"/>
    </source>
</evidence>
<dbReference type="Proteomes" id="UP001175226">
    <property type="component" value="Unassembled WGS sequence"/>
</dbReference>
<dbReference type="AlphaFoldDB" id="A0AA39J1Q1"/>
<reference evidence="2" key="1">
    <citation type="submission" date="2023-06" db="EMBL/GenBank/DDBJ databases">
        <authorList>
            <consortium name="Lawrence Berkeley National Laboratory"/>
            <person name="Ahrendt S."/>
            <person name="Sahu N."/>
            <person name="Indic B."/>
            <person name="Wong-Bajracharya J."/>
            <person name="Merenyi Z."/>
            <person name="Ke H.-M."/>
            <person name="Monk M."/>
            <person name="Kocsube S."/>
            <person name="Drula E."/>
            <person name="Lipzen A."/>
            <person name="Balint B."/>
            <person name="Henrissat B."/>
            <person name="Andreopoulos B."/>
            <person name="Martin F.M."/>
            <person name="Harder C.B."/>
            <person name="Rigling D."/>
            <person name="Ford K.L."/>
            <person name="Foster G.D."/>
            <person name="Pangilinan J."/>
            <person name="Papanicolaou A."/>
            <person name="Barry K."/>
            <person name="LaButti K."/>
            <person name="Viragh M."/>
            <person name="Koriabine M."/>
            <person name="Yan M."/>
            <person name="Riley R."/>
            <person name="Champramary S."/>
            <person name="Plett K.L."/>
            <person name="Tsai I.J."/>
            <person name="Slot J."/>
            <person name="Sipos G."/>
            <person name="Plett J."/>
            <person name="Nagy L.G."/>
            <person name="Grigoriev I.V."/>
        </authorList>
    </citation>
    <scope>NUCLEOTIDE SEQUENCE</scope>
    <source>
        <strain evidence="2">FPL87.14</strain>
    </source>
</reference>
<protein>
    <submittedName>
        <fullName evidence="2">Uncharacterized protein</fullName>
    </submittedName>
</protein>
<accession>A0AA39J1Q1</accession>
<keyword evidence="3" id="KW-1185">Reference proteome</keyword>
<sequence>MSPDTLRRTNHPFTDFRAVKIHPRVYSSRASMNGFLWSVVPTLTVLEYFKMVSAGDTTCHVLSVMPGLYFFFTFCWGRDSRYRERRIRLRSGLSLPALVGSIGQAYRETRANAGFGFVVYNNDDCCLRARKRVVMSSSFRGRILGGLPMVVPDGRLSVRHPRPPLRDVCLRAFRI</sequence>
<feature type="transmembrane region" description="Helical" evidence="1">
    <location>
        <begin position="30"/>
        <end position="49"/>
    </location>
</feature>